<comment type="subcellular location">
    <subcellularLocation>
        <location evidence="1">Nucleus</location>
    </subcellularLocation>
</comment>
<evidence type="ECO:0000256" key="5">
    <source>
        <dbReference type="SAM" id="MobiDB-lite"/>
    </source>
</evidence>
<dbReference type="AlphaFoldDB" id="A0A439CV06"/>
<dbReference type="Pfam" id="PF00170">
    <property type="entry name" value="bZIP_1"/>
    <property type="match status" value="1"/>
</dbReference>
<dbReference type="EMBL" id="RYZI01000379">
    <property type="protein sequence ID" value="RWA05986.1"/>
    <property type="molecule type" value="Genomic_DNA"/>
</dbReference>
<dbReference type="Gene3D" id="1.20.5.170">
    <property type="match status" value="1"/>
</dbReference>
<dbReference type="SMART" id="SM00338">
    <property type="entry name" value="BRLZ"/>
    <property type="match status" value="1"/>
</dbReference>
<evidence type="ECO:0000256" key="3">
    <source>
        <dbReference type="ARBA" id="ARBA00023163"/>
    </source>
</evidence>
<dbReference type="CDD" id="cd14687">
    <property type="entry name" value="bZIP_ATF2"/>
    <property type="match status" value="1"/>
</dbReference>
<protein>
    <recommendedName>
        <fullName evidence="6">BZIP domain-containing protein</fullName>
    </recommendedName>
</protein>
<feature type="compositionally biased region" description="Polar residues" evidence="5">
    <location>
        <begin position="274"/>
        <end position="291"/>
    </location>
</feature>
<dbReference type="PRINTS" id="PR00041">
    <property type="entry name" value="LEUZIPPRCREB"/>
</dbReference>
<comment type="caution">
    <text evidence="7">The sequence shown here is derived from an EMBL/GenBank/DDBJ whole genome shotgun (WGS) entry which is preliminary data.</text>
</comment>
<name>A0A439CV06_9PEZI</name>
<dbReference type="GO" id="GO:0003700">
    <property type="term" value="F:DNA-binding transcription factor activity"/>
    <property type="evidence" value="ECO:0007669"/>
    <property type="project" value="InterPro"/>
</dbReference>
<dbReference type="GO" id="GO:0005634">
    <property type="term" value="C:nucleus"/>
    <property type="evidence" value="ECO:0007669"/>
    <property type="project" value="UniProtKB-SubCell"/>
</dbReference>
<feature type="compositionally biased region" description="Basic residues" evidence="5">
    <location>
        <begin position="154"/>
        <end position="163"/>
    </location>
</feature>
<evidence type="ECO:0000256" key="1">
    <source>
        <dbReference type="ARBA" id="ARBA00004123"/>
    </source>
</evidence>
<feature type="compositionally biased region" description="Low complexity" evidence="5">
    <location>
        <begin position="101"/>
        <end position="112"/>
    </location>
</feature>
<evidence type="ECO:0000259" key="6">
    <source>
        <dbReference type="PROSITE" id="PS50217"/>
    </source>
</evidence>
<proteinExistence type="predicted"/>
<keyword evidence="4" id="KW-0539">Nucleus</keyword>
<feature type="domain" description="BZIP" evidence="6">
    <location>
        <begin position="173"/>
        <end position="236"/>
    </location>
</feature>
<sequence length="376" mass="41321">MSIDGKMNATPTYTQFNFQNEEDLSFGMFDVPAATNHSGFHQSLQATPYADTFSLHTQTPPSGHLSSPNTQFGFLPRNLVASYHEHRRSSTPYPTHPKFESPTLSSGSSSTPDTNESQQLITPPKNASALGQAPDDEDDIEDFDDDSPPLMSSARKKSGKHKARENADPKEKEGKRRHFLQRNRVAAMKCRKKKKEWVSDLEETKSGLESQNAQLHMELDGLVDEASRIRAELMAHANCNDSNIDKWIENEAKRFVIGTGERYDQILAHFSPTQGIGSHQQEGMPSSSSDYTAGGPSLISPLATPSQLPPTPHTGQVPSSPAFFTPNARSMNTPGCYPAPSQEAAQFAQGFDQTPGVDEEPDYDGMPISLYDHPIS</sequence>
<feature type="region of interest" description="Disordered" evidence="5">
    <location>
        <begin position="85"/>
        <end position="178"/>
    </location>
</feature>
<evidence type="ECO:0000256" key="4">
    <source>
        <dbReference type="ARBA" id="ARBA00023242"/>
    </source>
</evidence>
<keyword evidence="2" id="KW-0805">Transcription regulation</keyword>
<feature type="region of interest" description="Disordered" evidence="5">
    <location>
        <begin position="274"/>
        <end position="376"/>
    </location>
</feature>
<organism evidence="7 8">
    <name type="scientific">Xylaria grammica</name>
    <dbReference type="NCBI Taxonomy" id="363999"/>
    <lineage>
        <taxon>Eukaryota</taxon>
        <taxon>Fungi</taxon>
        <taxon>Dikarya</taxon>
        <taxon>Ascomycota</taxon>
        <taxon>Pezizomycotina</taxon>
        <taxon>Sordariomycetes</taxon>
        <taxon>Xylariomycetidae</taxon>
        <taxon>Xylariales</taxon>
        <taxon>Xylariaceae</taxon>
        <taxon>Xylaria</taxon>
    </lineage>
</organism>
<keyword evidence="8" id="KW-1185">Reference proteome</keyword>
<dbReference type="PANTHER" id="PTHR19304">
    <property type="entry name" value="CYCLIC-AMP RESPONSE ELEMENT BINDING PROTEIN"/>
    <property type="match status" value="1"/>
</dbReference>
<keyword evidence="3" id="KW-0804">Transcription</keyword>
<evidence type="ECO:0000313" key="7">
    <source>
        <dbReference type="EMBL" id="RWA05986.1"/>
    </source>
</evidence>
<dbReference type="SUPFAM" id="SSF57959">
    <property type="entry name" value="Leucine zipper domain"/>
    <property type="match status" value="1"/>
</dbReference>
<dbReference type="STRING" id="363999.A0A439CV06"/>
<dbReference type="InterPro" id="IPR051027">
    <property type="entry name" value="bZIP_transcription_factors"/>
</dbReference>
<dbReference type="PROSITE" id="PS50217">
    <property type="entry name" value="BZIP"/>
    <property type="match status" value="1"/>
</dbReference>
<feature type="compositionally biased region" description="Basic and acidic residues" evidence="5">
    <location>
        <begin position="164"/>
        <end position="174"/>
    </location>
</feature>
<feature type="compositionally biased region" description="Acidic residues" evidence="5">
    <location>
        <begin position="134"/>
        <end position="147"/>
    </location>
</feature>
<dbReference type="InterPro" id="IPR004827">
    <property type="entry name" value="bZIP"/>
</dbReference>
<accession>A0A439CV06</accession>
<evidence type="ECO:0000313" key="8">
    <source>
        <dbReference type="Proteomes" id="UP000286045"/>
    </source>
</evidence>
<dbReference type="Proteomes" id="UP000286045">
    <property type="component" value="Unassembled WGS sequence"/>
</dbReference>
<evidence type="ECO:0000256" key="2">
    <source>
        <dbReference type="ARBA" id="ARBA00023015"/>
    </source>
</evidence>
<dbReference type="InterPro" id="IPR046347">
    <property type="entry name" value="bZIP_sf"/>
</dbReference>
<gene>
    <name evidence="7" type="ORF">EKO27_g9119</name>
</gene>
<reference evidence="7 8" key="1">
    <citation type="submission" date="2018-12" db="EMBL/GenBank/DDBJ databases">
        <title>Draft genome sequence of Xylaria grammica IHI A82.</title>
        <authorList>
            <person name="Buettner E."/>
            <person name="Kellner H."/>
        </authorList>
    </citation>
    <scope>NUCLEOTIDE SEQUENCE [LARGE SCALE GENOMIC DNA]</scope>
    <source>
        <strain evidence="7 8">IHI A82</strain>
    </source>
</reference>